<dbReference type="InterPro" id="IPR009061">
    <property type="entry name" value="DNA-bd_dom_put_sf"/>
</dbReference>
<dbReference type="InterPro" id="IPR037129">
    <property type="entry name" value="XPA_sf"/>
</dbReference>
<evidence type="ECO:0000313" key="6">
    <source>
        <dbReference type="Proteomes" id="UP000006514"/>
    </source>
</evidence>
<sequence>MEKKPYDSPGGYSEYNSSPTRVPAHDPPPVHPDEASWPESTLWKGRRIKKTDIKKFYRLDDDDLQELEFKTDDRWIETPKNKKRSGILVDTKRYKEREVERIAWRKHGGPEGFKAYLDLLKERWDQAQAKKQPADRKPFPAPVSYVPSQAK</sequence>
<keyword evidence="3" id="KW-0539">Nucleus</keyword>
<accession>J0CTE5</accession>
<protein>
    <submittedName>
        <fullName evidence="5">Uncharacterized protein</fullName>
    </submittedName>
</protein>
<comment type="subcellular location">
    <subcellularLocation>
        <location evidence="1">Nucleus</location>
    </subcellularLocation>
</comment>
<dbReference type="Proteomes" id="UP000006514">
    <property type="component" value="Unassembled WGS sequence"/>
</dbReference>
<name>J0CTE5_AURST</name>
<keyword evidence="2" id="KW-0862">Zinc</keyword>
<dbReference type="KEGG" id="adl:AURDEDRAFT_177347"/>
<dbReference type="GO" id="GO:0005634">
    <property type="term" value="C:nucleus"/>
    <property type="evidence" value="ECO:0007669"/>
    <property type="project" value="UniProtKB-SubCell"/>
</dbReference>
<evidence type="ECO:0000256" key="4">
    <source>
        <dbReference type="SAM" id="MobiDB-lite"/>
    </source>
</evidence>
<dbReference type="Gene3D" id="3.90.530.10">
    <property type="entry name" value="XPA C-terminal domain"/>
    <property type="match status" value="1"/>
</dbReference>
<evidence type="ECO:0000256" key="2">
    <source>
        <dbReference type="ARBA" id="ARBA00022833"/>
    </source>
</evidence>
<reference evidence="6" key="1">
    <citation type="journal article" date="2012" name="Science">
        <title>The Paleozoic origin of enzymatic lignin decomposition reconstructed from 31 fungal genomes.</title>
        <authorList>
            <person name="Floudas D."/>
            <person name="Binder M."/>
            <person name="Riley R."/>
            <person name="Barry K."/>
            <person name="Blanchette R.A."/>
            <person name="Henrissat B."/>
            <person name="Martinez A.T."/>
            <person name="Otillar R."/>
            <person name="Spatafora J.W."/>
            <person name="Yadav J.S."/>
            <person name="Aerts A."/>
            <person name="Benoit I."/>
            <person name="Boyd A."/>
            <person name="Carlson A."/>
            <person name="Copeland A."/>
            <person name="Coutinho P.M."/>
            <person name="de Vries R.P."/>
            <person name="Ferreira P."/>
            <person name="Findley K."/>
            <person name="Foster B."/>
            <person name="Gaskell J."/>
            <person name="Glotzer D."/>
            <person name="Gorecki P."/>
            <person name="Heitman J."/>
            <person name="Hesse C."/>
            <person name="Hori C."/>
            <person name="Igarashi K."/>
            <person name="Jurgens J.A."/>
            <person name="Kallen N."/>
            <person name="Kersten P."/>
            <person name="Kohler A."/>
            <person name="Kuees U."/>
            <person name="Kumar T.K.A."/>
            <person name="Kuo A."/>
            <person name="LaButti K."/>
            <person name="Larrondo L.F."/>
            <person name="Lindquist E."/>
            <person name="Ling A."/>
            <person name="Lombard V."/>
            <person name="Lucas S."/>
            <person name="Lundell T."/>
            <person name="Martin R."/>
            <person name="McLaughlin D.J."/>
            <person name="Morgenstern I."/>
            <person name="Morin E."/>
            <person name="Murat C."/>
            <person name="Nagy L.G."/>
            <person name="Nolan M."/>
            <person name="Ohm R.A."/>
            <person name="Patyshakuliyeva A."/>
            <person name="Rokas A."/>
            <person name="Ruiz-Duenas F.J."/>
            <person name="Sabat G."/>
            <person name="Salamov A."/>
            <person name="Samejima M."/>
            <person name="Schmutz J."/>
            <person name="Slot J.C."/>
            <person name="St John F."/>
            <person name="Stenlid J."/>
            <person name="Sun H."/>
            <person name="Sun S."/>
            <person name="Syed K."/>
            <person name="Tsang A."/>
            <person name="Wiebenga A."/>
            <person name="Young D."/>
            <person name="Pisabarro A."/>
            <person name="Eastwood D.C."/>
            <person name="Martin F."/>
            <person name="Cullen D."/>
            <person name="Grigoriev I.V."/>
            <person name="Hibbett D.S."/>
        </authorList>
    </citation>
    <scope>NUCLEOTIDE SEQUENCE [LARGE SCALE GENOMIC DNA]</scope>
    <source>
        <strain evidence="6">TFB10046</strain>
    </source>
</reference>
<dbReference type="AlphaFoldDB" id="J0CTE5"/>
<evidence type="ECO:0000256" key="1">
    <source>
        <dbReference type="ARBA" id="ARBA00004123"/>
    </source>
</evidence>
<dbReference type="EMBL" id="JH688168">
    <property type="protein sequence ID" value="EJD33571.1"/>
    <property type="molecule type" value="Genomic_DNA"/>
</dbReference>
<organism evidence="5 6">
    <name type="scientific">Auricularia subglabra (strain TFB-10046 / SS5)</name>
    <name type="common">White-rot fungus</name>
    <name type="synonym">Auricularia delicata (strain TFB10046)</name>
    <dbReference type="NCBI Taxonomy" id="717982"/>
    <lineage>
        <taxon>Eukaryota</taxon>
        <taxon>Fungi</taxon>
        <taxon>Dikarya</taxon>
        <taxon>Basidiomycota</taxon>
        <taxon>Agaricomycotina</taxon>
        <taxon>Agaricomycetes</taxon>
        <taxon>Auriculariales</taxon>
        <taxon>Auriculariaceae</taxon>
        <taxon>Auricularia</taxon>
    </lineage>
</organism>
<dbReference type="InParanoid" id="J0CTE5"/>
<feature type="region of interest" description="Disordered" evidence="4">
    <location>
        <begin position="127"/>
        <end position="151"/>
    </location>
</feature>
<proteinExistence type="predicted"/>
<evidence type="ECO:0000313" key="5">
    <source>
        <dbReference type="EMBL" id="EJD33571.1"/>
    </source>
</evidence>
<gene>
    <name evidence="5" type="ORF">AURDEDRAFT_177347</name>
</gene>
<feature type="region of interest" description="Disordered" evidence="4">
    <location>
        <begin position="1"/>
        <end position="39"/>
    </location>
</feature>
<dbReference type="SUPFAM" id="SSF46955">
    <property type="entry name" value="Putative DNA-binding domain"/>
    <property type="match status" value="1"/>
</dbReference>
<dbReference type="OrthoDB" id="3058642at2759"/>
<dbReference type="CDD" id="cd21075">
    <property type="entry name" value="DBD_XPA-like"/>
    <property type="match status" value="1"/>
</dbReference>
<keyword evidence="6" id="KW-1185">Reference proteome</keyword>
<evidence type="ECO:0000256" key="3">
    <source>
        <dbReference type="ARBA" id="ARBA00023242"/>
    </source>
</evidence>